<name>A0A3N6LJ87_9EURY</name>
<feature type="region of interest" description="Disordered" evidence="1">
    <location>
        <begin position="1"/>
        <end position="72"/>
    </location>
</feature>
<dbReference type="Proteomes" id="UP000273828">
    <property type="component" value="Unassembled WGS sequence"/>
</dbReference>
<evidence type="ECO:0000313" key="3">
    <source>
        <dbReference type="Proteomes" id="UP000273828"/>
    </source>
</evidence>
<sequence length="72" mass="7836">MTRSSTTDSSDREPIQDGSNTAIERTKNGGQRHDRKRSQMKTRHTNRPTNPASTDRSDAPAAASPLIGGDRS</sequence>
<evidence type="ECO:0000256" key="1">
    <source>
        <dbReference type="SAM" id="MobiDB-lite"/>
    </source>
</evidence>
<protein>
    <submittedName>
        <fullName evidence="2">Uncharacterized protein</fullName>
    </submittedName>
</protein>
<keyword evidence="3" id="KW-1185">Reference proteome</keyword>
<feature type="compositionally biased region" description="Basic residues" evidence="1">
    <location>
        <begin position="33"/>
        <end position="46"/>
    </location>
</feature>
<organism evidence="2 3">
    <name type="scientific">Natrarchaeobius halalkaliphilus</name>
    <dbReference type="NCBI Taxonomy" id="1679091"/>
    <lineage>
        <taxon>Archaea</taxon>
        <taxon>Methanobacteriati</taxon>
        <taxon>Methanobacteriota</taxon>
        <taxon>Stenosarchaea group</taxon>
        <taxon>Halobacteria</taxon>
        <taxon>Halobacteriales</taxon>
        <taxon>Natrialbaceae</taxon>
        <taxon>Natrarchaeobius</taxon>
    </lineage>
</organism>
<reference evidence="2 3" key="1">
    <citation type="submission" date="2018-10" db="EMBL/GenBank/DDBJ databases">
        <title>Natrarchaeobius chitinivorans gen. nov., sp. nov., and Natrarchaeobius haloalkaliphilus sp. nov., alkaliphilic, chitin-utilizing haloarchaea from hypersaline alkaline lakes.</title>
        <authorList>
            <person name="Sorokin D.Y."/>
            <person name="Elcheninov A.G."/>
            <person name="Kostrikina N.A."/>
            <person name="Bale N.J."/>
            <person name="Sinninghe Damste J.S."/>
            <person name="Khijniak T.V."/>
            <person name="Kublanov I.V."/>
            <person name="Toshchakov S.V."/>
        </authorList>
    </citation>
    <scope>NUCLEOTIDE SEQUENCE [LARGE SCALE GENOMIC DNA]</scope>
    <source>
        <strain evidence="2 3">AArcht-Sl</strain>
    </source>
</reference>
<dbReference type="AlphaFoldDB" id="A0A3N6LJ87"/>
<proteinExistence type="predicted"/>
<comment type="caution">
    <text evidence="2">The sequence shown here is derived from an EMBL/GenBank/DDBJ whole genome shotgun (WGS) entry which is preliminary data.</text>
</comment>
<evidence type="ECO:0000313" key="2">
    <source>
        <dbReference type="EMBL" id="RQG87951.1"/>
    </source>
</evidence>
<gene>
    <name evidence="2" type="ORF">EA462_13900</name>
</gene>
<accession>A0A3N6LJ87</accession>
<dbReference type="EMBL" id="REFY01000005">
    <property type="protein sequence ID" value="RQG87951.1"/>
    <property type="molecule type" value="Genomic_DNA"/>
</dbReference>